<evidence type="ECO:0000313" key="3">
    <source>
        <dbReference type="Proteomes" id="UP000075840"/>
    </source>
</evidence>
<reference evidence="2" key="1">
    <citation type="submission" date="2022-08" db="UniProtKB">
        <authorList>
            <consortium name="EnsemblMetazoa"/>
        </authorList>
    </citation>
    <scope>IDENTIFICATION</scope>
    <source>
        <strain evidence="2">Dongola</strain>
    </source>
</reference>
<dbReference type="Proteomes" id="UP000075840">
    <property type="component" value="Unassembled WGS sequence"/>
</dbReference>
<feature type="compositionally biased region" description="Low complexity" evidence="1">
    <location>
        <begin position="437"/>
        <end position="449"/>
    </location>
</feature>
<feature type="compositionally biased region" description="Basic and acidic residues" evidence="1">
    <location>
        <begin position="267"/>
        <end position="276"/>
    </location>
</feature>
<feature type="region of interest" description="Disordered" evidence="1">
    <location>
        <begin position="341"/>
        <end position="371"/>
    </location>
</feature>
<feature type="compositionally biased region" description="Polar residues" evidence="1">
    <location>
        <begin position="344"/>
        <end position="368"/>
    </location>
</feature>
<feature type="region of interest" description="Disordered" evidence="1">
    <location>
        <begin position="401"/>
        <end position="466"/>
    </location>
</feature>
<dbReference type="EnsemblMetazoa" id="AARA003357-RA">
    <property type="protein sequence ID" value="AARA003357-PA"/>
    <property type="gene ID" value="AARA003357"/>
</dbReference>
<feature type="compositionally biased region" description="Low complexity" evidence="1">
    <location>
        <begin position="622"/>
        <end position="635"/>
    </location>
</feature>
<feature type="region of interest" description="Disordered" evidence="1">
    <location>
        <begin position="81"/>
        <end position="276"/>
    </location>
</feature>
<evidence type="ECO:0000256" key="1">
    <source>
        <dbReference type="SAM" id="MobiDB-lite"/>
    </source>
</evidence>
<name>A0A182HQ15_ANOAR</name>
<feature type="region of interest" description="Disordered" evidence="1">
    <location>
        <begin position="825"/>
        <end position="877"/>
    </location>
</feature>
<dbReference type="AlphaFoldDB" id="A0A182HQ15"/>
<protein>
    <submittedName>
        <fullName evidence="2">Uncharacterized protein</fullName>
    </submittedName>
</protein>
<feature type="compositionally biased region" description="Low complexity" evidence="1">
    <location>
        <begin position="104"/>
        <end position="128"/>
    </location>
</feature>
<accession>A0A182HQ15</accession>
<evidence type="ECO:0000313" key="2">
    <source>
        <dbReference type="EnsemblMetazoa" id="AARA003357-PA"/>
    </source>
</evidence>
<sequence>MDASQFVVACIKEEPCDIGPDGQEHQHADIKPSVAHHLATETMLSGMSANKSTPGTAAAGNSNFFRRKKIIPAVVARKIGNSSTSKSNKTAGTTTVKPMPATVSNNSEESNSTDSMVPAAPVPISAVVEGTTPEQRLQEEEVSKSITAPEESKKDANSYPPAPSKPATAFRRIKPKVAILPQLKPAKSILKKTNTPSQEPSSSSSPESTVANAAKNEEKRALLDPESEPVAEKTDTRQEDKDETLTNIPNTSSQVTSHSTHSIVTSEKPEEPKHSVEVVDETNVLQHSVQSVQSVTNENETDAKNVSQTANVVVCDVKEQTAQQENSSVSEATNSTIVAIDNAPQASTPSLQEASKQSISQTPTSTPVAATVGTKTIKRAIPLGKLSADLTNLLKSHIKKKGKTIPAKGNGKEVATPKPSPIANQRTDSLSKESQENQENQKQIVNSSNVPPPPSAPSQCPSKYQTLLDVEPSKACSELDAVPAVLDYSATKALQTPNELSVLESRPDNVLNQQNMVPKIAPAPAKPPAAPPEASSPDSAEESQPGGSDNECVEEIEPPATVSHSNIVEFEEERRSNDQFVEAAEAIERDDIIKNSEASNIVRDDSKQVPIETIEEPKDKSPSVPDVSISVIAPIQQPTDEPKLVSPEKTEESKDVSHLVVVEEALPTSPPAVISNSVATIEAPSVRTDQVSDEPKPISPEKTQESKDASHSVVADNDLSTSPPEDISNSIVAIEVPPIRIDQEPDEPTLVSPEKTEEPKHVSHSLLADEEFPISTSEDTSNSVVPAEPPSERTDQVPDESKLLSPEKAEVPKASHVVVAVEEPIVPPPELPNQVPDEPILAPLPIEPQKQNDETLPVVEEPPTPPPELTDQNQRPV</sequence>
<feature type="compositionally biased region" description="Low complexity" evidence="1">
    <location>
        <begin position="196"/>
        <end position="208"/>
    </location>
</feature>
<feature type="compositionally biased region" description="Polar residues" evidence="1">
    <location>
        <begin position="774"/>
        <end position="784"/>
    </location>
</feature>
<proteinExistence type="predicted"/>
<feature type="region of interest" description="Disordered" evidence="1">
    <location>
        <begin position="669"/>
        <end position="813"/>
    </location>
</feature>
<feature type="compositionally biased region" description="Low complexity" evidence="1">
    <location>
        <begin position="251"/>
        <end position="266"/>
    </location>
</feature>
<dbReference type="VEuPathDB" id="VectorBase:AARA21_003775"/>
<feature type="compositionally biased region" description="Polar residues" evidence="1">
    <location>
        <begin position="718"/>
        <end position="731"/>
    </location>
</feature>
<feature type="compositionally biased region" description="Basic and acidic residues" evidence="1">
    <location>
        <begin position="640"/>
        <end position="657"/>
    </location>
</feature>
<dbReference type="VEuPathDB" id="VectorBase:AARA003357"/>
<feature type="compositionally biased region" description="Basic and acidic residues" evidence="1">
    <location>
        <begin position="790"/>
        <end position="813"/>
    </location>
</feature>
<feature type="region of interest" description="Disordered" evidence="1">
    <location>
        <begin position="596"/>
        <end position="657"/>
    </location>
</feature>
<keyword evidence="3" id="KW-1185">Reference proteome</keyword>
<feature type="compositionally biased region" description="Polar residues" evidence="1">
    <location>
        <begin position="81"/>
        <end position="96"/>
    </location>
</feature>
<feature type="region of interest" description="Disordered" evidence="1">
    <location>
        <begin position="495"/>
        <end position="579"/>
    </location>
</feature>
<dbReference type="EMBL" id="APCN01003288">
    <property type="status" value="NOT_ANNOTATED_CDS"/>
    <property type="molecule type" value="Genomic_DNA"/>
</dbReference>
<feature type="compositionally biased region" description="Basic and acidic residues" evidence="1">
    <location>
        <begin position="230"/>
        <end position="244"/>
    </location>
</feature>
<organism evidence="2 3">
    <name type="scientific">Anopheles arabiensis</name>
    <name type="common">Mosquito</name>
    <dbReference type="NCBI Taxonomy" id="7173"/>
    <lineage>
        <taxon>Eukaryota</taxon>
        <taxon>Metazoa</taxon>
        <taxon>Ecdysozoa</taxon>
        <taxon>Arthropoda</taxon>
        <taxon>Hexapoda</taxon>
        <taxon>Insecta</taxon>
        <taxon>Pterygota</taxon>
        <taxon>Neoptera</taxon>
        <taxon>Endopterygota</taxon>
        <taxon>Diptera</taxon>
        <taxon>Nematocera</taxon>
        <taxon>Culicoidea</taxon>
        <taxon>Culicidae</taxon>
        <taxon>Anophelinae</taxon>
        <taxon>Anopheles</taxon>
    </lineage>
</organism>